<feature type="compositionally biased region" description="Basic residues" evidence="2">
    <location>
        <begin position="574"/>
        <end position="584"/>
    </location>
</feature>
<evidence type="ECO:0000313" key="4">
    <source>
        <dbReference type="Proteomes" id="UP000240883"/>
    </source>
</evidence>
<protein>
    <submittedName>
        <fullName evidence="3">Uncharacterized protein</fullName>
    </submittedName>
</protein>
<feature type="coiled-coil region" evidence="1">
    <location>
        <begin position="275"/>
        <end position="305"/>
    </location>
</feature>
<organism evidence="3 4">
    <name type="scientific">Corynespora cassiicola Philippines</name>
    <dbReference type="NCBI Taxonomy" id="1448308"/>
    <lineage>
        <taxon>Eukaryota</taxon>
        <taxon>Fungi</taxon>
        <taxon>Dikarya</taxon>
        <taxon>Ascomycota</taxon>
        <taxon>Pezizomycotina</taxon>
        <taxon>Dothideomycetes</taxon>
        <taxon>Pleosporomycetidae</taxon>
        <taxon>Pleosporales</taxon>
        <taxon>Corynesporascaceae</taxon>
        <taxon>Corynespora</taxon>
    </lineage>
</organism>
<accession>A0A2T2PCS6</accession>
<feature type="region of interest" description="Disordered" evidence="2">
    <location>
        <begin position="216"/>
        <end position="243"/>
    </location>
</feature>
<name>A0A2T2PCS6_CORCC</name>
<feature type="region of interest" description="Disordered" evidence="2">
    <location>
        <begin position="508"/>
        <end position="591"/>
    </location>
</feature>
<sequence>MTTTVVMAAGGAELPVTMRTTNESYKGIGYDVMQLFTANPDMIFQIHDSVAVNTALRISRTFAEKIRCIGPLASDVKAAKEALDMEESELLGNVRLNREMISRSLFNLRSVRREIYSAGGKFTPQEREKLARAHDEHSDAVENRRQAKDRYNTLTEALKIAEHRYFVLLEEMFICHMEPLWKMLLHGCEGEEDYPKAALSTSKPRETANQMAHIYIGRPPNLTPSNSNSQSPSEEPQSDHRFQVPLTPPIAEKMVRNEFATSKEFQYRSSVPDPAEELEEAADDLRQASKNLQRAESQFYQHRETYETRLQSFKKHAKYPMEGTDTEFGPVNFKRGAKVTKDLDDAQKAFKAAQIRAKEVGIPFDRDQESDFASAPDEGYTKELEKCLINSYDKKHVEKWISELPNPEDIEDSRQLQRGGFEFNKAEILGLDEGRYEWPIESEDVDLCPEDSLSNIEGVPKWRDNIKKWATISMHAFKKQVTQPEIIRHKGMTRSINHVLDEADTMVESGVEHGPQKKLKVSPKGSSYGSTGGHQVSTEKVDRMDIDHHGPVLPKAPTKKSKPTTWREGEEKRRRAVLSRKAKAKPPNYRV</sequence>
<reference evidence="3 4" key="1">
    <citation type="journal article" date="2018" name="Front. Microbiol.">
        <title>Genome-Wide Analysis of Corynespora cassiicola Leaf Fall Disease Putative Effectors.</title>
        <authorList>
            <person name="Lopez D."/>
            <person name="Ribeiro S."/>
            <person name="Label P."/>
            <person name="Fumanal B."/>
            <person name="Venisse J.S."/>
            <person name="Kohler A."/>
            <person name="de Oliveira R.R."/>
            <person name="Labutti K."/>
            <person name="Lipzen A."/>
            <person name="Lail K."/>
            <person name="Bauer D."/>
            <person name="Ohm R.A."/>
            <person name="Barry K.W."/>
            <person name="Spatafora J."/>
            <person name="Grigoriev I.V."/>
            <person name="Martin F.M."/>
            <person name="Pujade-Renaud V."/>
        </authorList>
    </citation>
    <scope>NUCLEOTIDE SEQUENCE [LARGE SCALE GENOMIC DNA]</scope>
    <source>
        <strain evidence="3 4">Philippines</strain>
    </source>
</reference>
<proteinExistence type="predicted"/>
<gene>
    <name evidence="3" type="ORF">BS50DRAFT_582148</name>
</gene>
<evidence type="ECO:0000313" key="3">
    <source>
        <dbReference type="EMBL" id="PSN75462.1"/>
    </source>
</evidence>
<dbReference type="EMBL" id="KZ678128">
    <property type="protein sequence ID" value="PSN75462.1"/>
    <property type="molecule type" value="Genomic_DNA"/>
</dbReference>
<evidence type="ECO:0000256" key="1">
    <source>
        <dbReference type="SAM" id="Coils"/>
    </source>
</evidence>
<feature type="compositionally biased region" description="Low complexity" evidence="2">
    <location>
        <begin position="225"/>
        <end position="235"/>
    </location>
</feature>
<keyword evidence="1" id="KW-0175">Coiled coil</keyword>
<feature type="compositionally biased region" description="Polar residues" evidence="2">
    <location>
        <begin position="524"/>
        <end position="536"/>
    </location>
</feature>
<dbReference type="Proteomes" id="UP000240883">
    <property type="component" value="Unassembled WGS sequence"/>
</dbReference>
<feature type="compositionally biased region" description="Basic and acidic residues" evidence="2">
    <location>
        <begin position="537"/>
        <end position="550"/>
    </location>
</feature>
<evidence type="ECO:0000256" key="2">
    <source>
        <dbReference type="SAM" id="MobiDB-lite"/>
    </source>
</evidence>
<feature type="coiled-coil region" evidence="1">
    <location>
        <begin position="130"/>
        <end position="164"/>
    </location>
</feature>
<dbReference type="AlphaFoldDB" id="A0A2T2PCS6"/>
<keyword evidence="4" id="KW-1185">Reference proteome</keyword>